<keyword evidence="2 9" id="KW-0645">Protease</keyword>
<name>A0A1G1X4V2_9BACT</name>
<dbReference type="PANTHER" id="PTHR43126:SF2">
    <property type="entry name" value="D-ALANYL-D-ALANINE DIPEPTIDASE"/>
    <property type="match status" value="1"/>
</dbReference>
<keyword evidence="4 9" id="KW-0378">Hydrolase</keyword>
<dbReference type="HAMAP" id="MF_01924">
    <property type="entry name" value="A_A_dipeptidase"/>
    <property type="match status" value="1"/>
</dbReference>
<feature type="active site" description="Proton donor/acceptor" evidence="9">
    <location>
        <position position="203"/>
    </location>
</feature>
<dbReference type="Gene3D" id="3.30.1380.10">
    <property type="match status" value="1"/>
</dbReference>
<comment type="cofactor">
    <cofactor evidence="9">
        <name>Zn(2+)</name>
        <dbReference type="ChEBI" id="CHEBI:29105"/>
    </cofactor>
    <text evidence="9">Binds 1 zinc ion per subunit.</text>
</comment>
<dbReference type="SUPFAM" id="SSF55166">
    <property type="entry name" value="Hedgehog/DD-peptidase"/>
    <property type="match status" value="1"/>
</dbReference>
<dbReference type="GO" id="GO:0008270">
    <property type="term" value="F:zinc ion binding"/>
    <property type="evidence" value="ECO:0007669"/>
    <property type="project" value="UniProtKB-UniRule"/>
</dbReference>
<keyword evidence="5 9" id="KW-0862">Zinc</keyword>
<protein>
    <recommendedName>
        <fullName evidence="9">D-alanyl-D-alanine dipeptidase</fullName>
        <shortName evidence="9">D-Ala-D-Ala dipeptidase</shortName>
        <ecNumber evidence="9">3.4.13.22</ecNumber>
    </recommendedName>
</protein>
<dbReference type="InterPro" id="IPR009045">
    <property type="entry name" value="Zn_M74/Hedgehog-like"/>
</dbReference>
<dbReference type="InterPro" id="IPR000755">
    <property type="entry name" value="A_A_dipeptidase"/>
</dbReference>
<keyword evidence="3 9" id="KW-0479">Metal-binding</keyword>
<dbReference type="Pfam" id="PF01427">
    <property type="entry name" value="Peptidase_M15"/>
    <property type="match status" value="1"/>
</dbReference>
<keyword evidence="8" id="KW-0961">Cell wall biogenesis/degradation</keyword>
<evidence type="ECO:0000256" key="9">
    <source>
        <dbReference type="HAMAP-Rule" id="MF_01924"/>
    </source>
</evidence>
<gene>
    <name evidence="10" type="ORF">A3D99_00680</name>
</gene>
<evidence type="ECO:0000256" key="7">
    <source>
        <dbReference type="ARBA" id="ARBA00023049"/>
    </source>
</evidence>
<evidence type="ECO:0000256" key="3">
    <source>
        <dbReference type="ARBA" id="ARBA00022723"/>
    </source>
</evidence>
<evidence type="ECO:0000313" key="10">
    <source>
        <dbReference type="EMBL" id="OGY35042.1"/>
    </source>
</evidence>
<proteinExistence type="inferred from homology"/>
<dbReference type="GO" id="GO:0006508">
    <property type="term" value="P:proteolysis"/>
    <property type="evidence" value="ECO:0007669"/>
    <property type="project" value="UniProtKB-KW"/>
</dbReference>
<feature type="binding site" evidence="9">
    <location>
        <position position="206"/>
    </location>
    <ligand>
        <name>Zn(2+)</name>
        <dbReference type="ChEBI" id="CHEBI:29105"/>
        <note>catalytic</note>
    </ligand>
</feature>
<dbReference type="EMBL" id="MHHR01000005">
    <property type="protein sequence ID" value="OGY35042.1"/>
    <property type="molecule type" value="Genomic_DNA"/>
</dbReference>
<dbReference type="GO" id="GO:0008237">
    <property type="term" value="F:metallopeptidase activity"/>
    <property type="evidence" value="ECO:0007669"/>
    <property type="project" value="UniProtKB-KW"/>
</dbReference>
<feature type="binding site" evidence="9">
    <location>
        <position position="146"/>
    </location>
    <ligand>
        <name>Zn(2+)</name>
        <dbReference type="ChEBI" id="CHEBI:29105"/>
        <note>catalytic</note>
    </ligand>
</feature>
<evidence type="ECO:0000256" key="6">
    <source>
        <dbReference type="ARBA" id="ARBA00022997"/>
    </source>
</evidence>
<evidence type="ECO:0000256" key="8">
    <source>
        <dbReference type="ARBA" id="ARBA00023316"/>
    </source>
</evidence>
<dbReference type="Proteomes" id="UP000177528">
    <property type="component" value="Unassembled WGS sequence"/>
</dbReference>
<feature type="binding site" evidence="9">
    <location>
        <position position="139"/>
    </location>
    <ligand>
        <name>Zn(2+)</name>
        <dbReference type="ChEBI" id="CHEBI:29105"/>
        <note>catalytic</note>
    </ligand>
</feature>
<dbReference type="PANTHER" id="PTHR43126">
    <property type="entry name" value="D-ALANYL-D-ALANINE DIPEPTIDASE"/>
    <property type="match status" value="1"/>
</dbReference>
<reference evidence="10 11" key="1">
    <citation type="journal article" date="2016" name="Nat. Commun.">
        <title>Thousands of microbial genomes shed light on interconnected biogeochemical processes in an aquifer system.</title>
        <authorList>
            <person name="Anantharaman K."/>
            <person name="Brown C.T."/>
            <person name="Hug L.A."/>
            <person name="Sharon I."/>
            <person name="Castelle C.J."/>
            <person name="Probst A.J."/>
            <person name="Thomas B.C."/>
            <person name="Singh A."/>
            <person name="Wilkins M.J."/>
            <person name="Karaoz U."/>
            <person name="Brodie E.L."/>
            <person name="Williams K.H."/>
            <person name="Hubbard S.S."/>
            <person name="Banfield J.F."/>
        </authorList>
    </citation>
    <scope>NUCLEOTIDE SEQUENCE [LARGE SCALE GENOMIC DNA]</scope>
</reference>
<evidence type="ECO:0000256" key="5">
    <source>
        <dbReference type="ARBA" id="ARBA00022833"/>
    </source>
</evidence>
<organism evidence="10 11">
    <name type="scientific">Candidatus Andersenbacteria bacterium RIFCSPHIGHO2_12_FULL_45_11</name>
    <dbReference type="NCBI Taxonomy" id="1797281"/>
    <lineage>
        <taxon>Bacteria</taxon>
        <taxon>Candidatus Anderseniibacteriota</taxon>
    </lineage>
</organism>
<comment type="catalytic activity">
    <reaction evidence="1 9">
        <text>D-alanyl-D-alanine + H2O = 2 D-alanine</text>
        <dbReference type="Rhea" id="RHEA:20661"/>
        <dbReference type="ChEBI" id="CHEBI:15377"/>
        <dbReference type="ChEBI" id="CHEBI:57416"/>
        <dbReference type="ChEBI" id="CHEBI:57822"/>
        <dbReference type="EC" id="3.4.13.22"/>
    </reaction>
</comment>
<evidence type="ECO:0000256" key="4">
    <source>
        <dbReference type="ARBA" id="ARBA00022801"/>
    </source>
</evidence>
<dbReference type="EC" id="3.4.13.22" evidence="9"/>
<accession>A0A1G1X4V2</accession>
<evidence type="ECO:0000256" key="1">
    <source>
        <dbReference type="ARBA" id="ARBA00001362"/>
    </source>
</evidence>
<dbReference type="GO" id="GO:0160237">
    <property type="term" value="F:D-Ala-D-Ala dipeptidase activity"/>
    <property type="evidence" value="ECO:0007669"/>
    <property type="project" value="UniProtKB-EC"/>
</dbReference>
<sequence>MQTITTFDQLERIPLSERKFCYISEALTATVPIQDTGELLRKIENTSSYISLKSSNQSNIFYLRSGALDRLLHAARIINRRTKGEMKIALTDTFRPLDLQRKYFDEIKSEIQDREGLSGDALWERVTQFIADPDGCPPHSTGGAIDCTLVQASGEETDMGTSVDALSDAANTWYPHIPSDAQRNRILLFTAMTDAGFVNLATEWWHYSYGDQYWAAYKGAPCALYGSVASLPTD</sequence>
<comment type="similarity">
    <text evidence="9">Belongs to the peptidase M15D family.</text>
</comment>
<keyword evidence="7 9" id="KW-0482">Metalloprotease</keyword>
<evidence type="ECO:0000256" key="2">
    <source>
        <dbReference type="ARBA" id="ARBA00022670"/>
    </source>
</evidence>
<comment type="caution">
    <text evidence="10">The sequence shown here is derived from an EMBL/GenBank/DDBJ whole genome shotgun (WGS) entry which is preliminary data.</text>
</comment>
<feature type="site" description="Transition state stabilizer" evidence="9">
    <location>
        <position position="95"/>
    </location>
</feature>
<comment type="function">
    <text evidence="9">Catalyzes hydrolysis of the D-alanyl-D-alanine dipeptide.</text>
</comment>
<keyword evidence="6 9" id="KW-0224">Dipeptidase</keyword>
<evidence type="ECO:0000313" key="11">
    <source>
        <dbReference type="Proteomes" id="UP000177528"/>
    </source>
</evidence>
<dbReference type="GO" id="GO:0071555">
    <property type="term" value="P:cell wall organization"/>
    <property type="evidence" value="ECO:0007669"/>
    <property type="project" value="UniProtKB-KW"/>
</dbReference>
<dbReference type="AlphaFoldDB" id="A0A1G1X4V2"/>